<gene>
    <name evidence="2" type="ORF">DOMOVOI_00220</name>
</gene>
<feature type="compositionally biased region" description="Basic residues" evidence="1">
    <location>
        <begin position="8"/>
        <end position="28"/>
    </location>
</feature>
<dbReference type="EMBL" id="ON529855">
    <property type="protein sequence ID" value="USN14497.1"/>
    <property type="molecule type" value="Genomic_DNA"/>
</dbReference>
<evidence type="ECO:0000256" key="1">
    <source>
        <dbReference type="SAM" id="MobiDB-lite"/>
    </source>
</evidence>
<accession>A0A9E7MRH4</accession>
<proteinExistence type="predicted"/>
<organism evidence="2 3">
    <name type="scientific">Brevundimonas phage vB_BpoS-Domovoi</name>
    <dbReference type="NCBI Taxonomy" id="2948598"/>
    <lineage>
        <taxon>Viruses</taxon>
        <taxon>Duplodnaviria</taxon>
        <taxon>Heunggongvirae</taxon>
        <taxon>Uroviricota</taxon>
        <taxon>Caudoviricetes</taxon>
        <taxon>Jeanschmidtviridae</taxon>
        <taxon>Marchewkavirus</taxon>
        <taxon>Marchewkavirus domovoi</taxon>
    </lineage>
</organism>
<reference evidence="2 3" key="1">
    <citation type="submission" date="2022-05" db="EMBL/GenBank/DDBJ databases">
        <authorList>
            <person name="Friedrich I."/>
            <person name="Poehlein A."/>
            <person name="Schneider D."/>
            <person name="Hertel R."/>
            <person name="Daniel R."/>
        </authorList>
    </citation>
    <scope>NUCLEOTIDE SEQUENCE [LARGE SCALE GENOMIC DNA]</scope>
</reference>
<sequence length="56" mass="5683">MTDAPKTTRARKPAAAKAAPKPRARKAKAAPAPALDPFRRALLGGVSTGAVTFAIA</sequence>
<protein>
    <submittedName>
        <fullName evidence="2">Uncharacterized protein</fullName>
    </submittedName>
</protein>
<feature type="region of interest" description="Disordered" evidence="1">
    <location>
        <begin position="1"/>
        <end position="34"/>
    </location>
</feature>
<evidence type="ECO:0000313" key="2">
    <source>
        <dbReference type="EMBL" id="USN14497.1"/>
    </source>
</evidence>
<dbReference type="Proteomes" id="UP001057221">
    <property type="component" value="Segment"/>
</dbReference>
<keyword evidence="3" id="KW-1185">Reference proteome</keyword>
<evidence type="ECO:0000313" key="3">
    <source>
        <dbReference type="Proteomes" id="UP001057221"/>
    </source>
</evidence>
<name>A0A9E7MRH4_9CAUD</name>